<dbReference type="InterPro" id="IPR003594">
    <property type="entry name" value="HATPase_dom"/>
</dbReference>
<dbReference type="PANTHER" id="PTHR35526:SF3">
    <property type="entry name" value="ANTI-SIGMA-F FACTOR RSBW"/>
    <property type="match status" value="1"/>
</dbReference>
<keyword evidence="1" id="KW-0418">Kinase</keyword>
<evidence type="ECO:0000256" key="1">
    <source>
        <dbReference type="ARBA" id="ARBA00022527"/>
    </source>
</evidence>
<dbReference type="CDD" id="cd16936">
    <property type="entry name" value="HATPase_RsbW-like"/>
    <property type="match status" value="1"/>
</dbReference>
<evidence type="ECO:0000259" key="2">
    <source>
        <dbReference type="Pfam" id="PF13581"/>
    </source>
</evidence>
<comment type="caution">
    <text evidence="3">The sequence shown here is derived from an EMBL/GenBank/DDBJ whole genome shotgun (WGS) entry which is preliminary data.</text>
</comment>
<dbReference type="Proteomes" id="UP001596242">
    <property type="component" value="Unassembled WGS sequence"/>
</dbReference>
<keyword evidence="1" id="KW-0723">Serine/threonine-protein kinase</keyword>
<protein>
    <submittedName>
        <fullName evidence="3">ATP-binding protein</fullName>
    </submittedName>
</protein>
<dbReference type="EMBL" id="JBHSPT010000104">
    <property type="protein sequence ID" value="MFC6059991.1"/>
    <property type="molecule type" value="Genomic_DNA"/>
</dbReference>
<name>A0ABW1M822_9ACTN</name>
<dbReference type="SUPFAM" id="SSF55874">
    <property type="entry name" value="ATPase domain of HSP90 chaperone/DNA topoisomerase II/histidine kinase"/>
    <property type="match status" value="1"/>
</dbReference>
<keyword evidence="4" id="KW-1185">Reference proteome</keyword>
<organism evidence="3 4">
    <name type="scientific">Streptomyces pratens</name>
    <dbReference type="NCBI Taxonomy" id="887456"/>
    <lineage>
        <taxon>Bacteria</taxon>
        <taxon>Bacillati</taxon>
        <taxon>Actinomycetota</taxon>
        <taxon>Actinomycetes</taxon>
        <taxon>Kitasatosporales</taxon>
        <taxon>Streptomycetaceae</taxon>
        <taxon>Streptomyces</taxon>
    </lineage>
</organism>
<evidence type="ECO:0000313" key="3">
    <source>
        <dbReference type="EMBL" id="MFC6059991.1"/>
    </source>
</evidence>
<dbReference type="GO" id="GO:0005524">
    <property type="term" value="F:ATP binding"/>
    <property type="evidence" value="ECO:0007669"/>
    <property type="project" value="UniProtKB-KW"/>
</dbReference>
<reference evidence="4" key="1">
    <citation type="journal article" date="2019" name="Int. J. Syst. Evol. Microbiol.">
        <title>The Global Catalogue of Microorganisms (GCM) 10K type strain sequencing project: providing services to taxonomists for standard genome sequencing and annotation.</title>
        <authorList>
            <consortium name="The Broad Institute Genomics Platform"/>
            <consortium name="The Broad Institute Genome Sequencing Center for Infectious Disease"/>
            <person name="Wu L."/>
            <person name="Ma J."/>
        </authorList>
    </citation>
    <scope>NUCLEOTIDE SEQUENCE [LARGE SCALE GENOMIC DNA]</scope>
    <source>
        <strain evidence="4">JCM 12763</strain>
    </source>
</reference>
<dbReference type="Pfam" id="PF13581">
    <property type="entry name" value="HATPase_c_2"/>
    <property type="match status" value="1"/>
</dbReference>
<accession>A0ABW1M822</accession>
<dbReference type="RefSeq" id="WP_386405271.1">
    <property type="nucleotide sequence ID" value="NZ_JBHSPT010000104.1"/>
</dbReference>
<proteinExistence type="predicted"/>
<dbReference type="Gene3D" id="3.30.565.10">
    <property type="entry name" value="Histidine kinase-like ATPase, C-terminal domain"/>
    <property type="match status" value="1"/>
</dbReference>
<gene>
    <name evidence="3" type="ORF">ACFP50_32725</name>
</gene>
<evidence type="ECO:0000313" key="4">
    <source>
        <dbReference type="Proteomes" id="UP001596242"/>
    </source>
</evidence>
<sequence length="156" mass="16868">MTTIGAQPLCSPKADAGLLSHSFQIAERSPGQPLAHIDALQVAEMRRLTRTHLVEEGLSCYVDDAVLVVSELVTNAVQHSHGREVALTLTLHNGYLRINVHDGVPSRRTTPENPCDEDEHGRGLLLVQTVADDRRGAWGISNDGASTWCELALAVS</sequence>
<dbReference type="InterPro" id="IPR050267">
    <property type="entry name" value="Anti-sigma-factor_SerPK"/>
</dbReference>
<keyword evidence="3" id="KW-0547">Nucleotide-binding</keyword>
<feature type="domain" description="Histidine kinase/HSP90-like ATPase" evidence="2">
    <location>
        <begin position="41"/>
        <end position="133"/>
    </location>
</feature>
<keyword evidence="3" id="KW-0067">ATP-binding</keyword>
<keyword evidence="1" id="KW-0808">Transferase</keyword>
<dbReference type="PANTHER" id="PTHR35526">
    <property type="entry name" value="ANTI-SIGMA-F FACTOR RSBW-RELATED"/>
    <property type="match status" value="1"/>
</dbReference>
<dbReference type="InterPro" id="IPR036890">
    <property type="entry name" value="HATPase_C_sf"/>
</dbReference>